<feature type="transmembrane region" description="Helical" evidence="9">
    <location>
        <begin position="58"/>
        <end position="78"/>
    </location>
</feature>
<evidence type="ECO:0000256" key="2">
    <source>
        <dbReference type="ARBA" id="ARBA00022448"/>
    </source>
</evidence>
<evidence type="ECO:0000256" key="4">
    <source>
        <dbReference type="ARBA" id="ARBA00022475"/>
    </source>
</evidence>
<evidence type="ECO:0000256" key="1">
    <source>
        <dbReference type="ARBA" id="ARBA00004651"/>
    </source>
</evidence>
<dbReference type="InterPro" id="IPR006153">
    <property type="entry name" value="Cation/H_exchanger_TM"/>
</dbReference>
<dbReference type="EMBL" id="JBHMCG010000143">
    <property type="protein sequence ID" value="MFB9577224.1"/>
    <property type="molecule type" value="Genomic_DNA"/>
</dbReference>
<evidence type="ECO:0000256" key="8">
    <source>
        <dbReference type="ARBA" id="ARBA00023136"/>
    </source>
</evidence>
<protein>
    <submittedName>
        <fullName evidence="11">Cation:proton antiporter</fullName>
    </submittedName>
</protein>
<evidence type="ECO:0000313" key="11">
    <source>
        <dbReference type="EMBL" id="MFB9577224.1"/>
    </source>
</evidence>
<evidence type="ECO:0000256" key="7">
    <source>
        <dbReference type="ARBA" id="ARBA00023065"/>
    </source>
</evidence>
<evidence type="ECO:0000256" key="5">
    <source>
        <dbReference type="ARBA" id="ARBA00022692"/>
    </source>
</evidence>
<evidence type="ECO:0000256" key="9">
    <source>
        <dbReference type="SAM" id="Phobius"/>
    </source>
</evidence>
<feature type="transmembrane region" description="Helical" evidence="9">
    <location>
        <begin position="298"/>
        <end position="321"/>
    </location>
</feature>
<evidence type="ECO:0000256" key="6">
    <source>
        <dbReference type="ARBA" id="ARBA00022989"/>
    </source>
</evidence>
<dbReference type="Pfam" id="PF00999">
    <property type="entry name" value="Na_H_Exchanger"/>
    <property type="match status" value="1"/>
</dbReference>
<dbReference type="InterPro" id="IPR038770">
    <property type="entry name" value="Na+/solute_symporter_sf"/>
</dbReference>
<feature type="transmembrane region" description="Helical" evidence="9">
    <location>
        <begin position="120"/>
        <end position="140"/>
    </location>
</feature>
<organism evidence="11 12">
    <name type="scientific">Streptomyces yanii</name>
    <dbReference type="NCBI Taxonomy" id="78510"/>
    <lineage>
        <taxon>Bacteria</taxon>
        <taxon>Bacillati</taxon>
        <taxon>Actinomycetota</taxon>
        <taxon>Actinomycetes</taxon>
        <taxon>Kitasatosporales</taxon>
        <taxon>Streptomycetaceae</taxon>
        <taxon>Streptomyces</taxon>
    </lineage>
</organism>
<feature type="transmembrane region" description="Helical" evidence="9">
    <location>
        <begin position="187"/>
        <end position="212"/>
    </location>
</feature>
<feature type="transmembrane region" description="Helical" evidence="9">
    <location>
        <begin position="152"/>
        <end position="175"/>
    </location>
</feature>
<feature type="domain" description="Cation/H+ exchanger transmembrane" evidence="10">
    <location>
        <begin position="16"/>
        <end position="390"/>
    </location>
</feature>
<name>A0ABV5RK46_9ACTN</name>
<comment type="subcellular location">
    <subcellularLocation>
        <location evidence="1">Cell membrane</location>
        <topology evidence="1">Multi-pass membrane protein</topology>
    </subcellularLocation>
</comment>
<feature type="transmembrane region" description="Helical" evidence="9">
    <location>
        <begin position="219"/>
        <end position="239"/>
    </location>
</feature>
<feature type="transmembrane region" description="Helical" evidence="9">
    <location>
        <begin position="6"/>
        <end position="24"/>
    </location>
</feature>
<comment type="caution">
    <text evidence="11">The sequence shown here is derived from an EMBL/GenBank/DDBJ whole genome shotgun (WGS) entry which is preliminary data.</text>
</comment>
<keyword evidence="12" id="KW-1185">Reference proteome</keyword>
<keyword evidence="8 9" id="KW-0472">Membrane</keyword>
<feature type="transmembrane region" description="Helical" evidence="9">
    <location>
        <begin position="342"/>
        <end position="361"/>
    </location>
</feature>
<feature type="transmembrane region" description="Helical" evidence="9">
    <location>
        <begin position="274"/>
        <end position="292"/>
    </location>
</feature>
<evidence type="ECO:0000256" key="3">
    <source>
        <dbReference type="ARBA" id="ARBA00022449"/>
    </source>
</evidence>
<keyword evidence="2" id="KW-0813">Transport</keyword>
<dbReference type="PANTHER" id="PTHR32507">
    <property type="entry name" value="NA(+)/H(+) ANTIPORTER 1"/>
    <property type="match status" value="1"/>
</dbReference>
<accession>A0ABV5RK46</accession>
<feature type="transmembrane region" description="Helical" evidence="9">
    <location>
        <begin position="90"/>
        <end position="114"/>
    </location>
</feature>
<keyword evidence="4" id="KW-1003">Cell membrane</keyword>
<keyword evidence="5 9" id="KW-0812">Transmembrane</keyword>
<sequence>MTTNQVFIGVGLTLVLAVGSQILAGRLRIPALIVLLPVGFTAGALVDDLDPQRLLGPAFSPLVSLAVAVILYDAGLGLDLGKLKGHTRVVVVRLIWIGVLVSWVLGTLVAILLLDMDRRAAVMLGAILVVSGPTVVGPLLGLVRPKQRLQHILVWEGSLIDPVGGILGALVFHLVEASGGRHAGFGAVKFLGSVGVGLAGGVVGAALLWVLLRVLRLGEVLGTTAQLAAVIAVAAFCDVVREDTGLIAAVVMGLAVANLPRFDVPARRPFFETLVSLILGLLFISISATVTPQSLRHVVLPALGLAVVLVIVVRPLVAVLSTLGTDLSRGERGFIGWMAPRGIVAAATASTFSAALVARGIGGASKILPATFVVIVATVTLYGLTASAVARRLGVVRPARSRPLLVGGEQWVVDLGLALRSAGLPVLMWAGLEQQRERIGQAGLDLAPGELLAAATGEGAELEGITAVFLLTAEDDFNALAATILRGSVEGSVHRVGAPRESLGVVAPFIGGEVLFGTELTGAVLTRRYGDGASIVTRPADQAAPADWDTLFLVRGDGRLDPVTEENRPLPGPGDFAVLLAPAPGGRPAAPPAPAGV</sequence>
<keyword evidence="7" id="KW-0406">Ion transport</keyword>
<dbReference type="PANTHER" id="PTHR32507:SF0">
    <property type="entry name" value="NA(+)_H(+) ANTIPORTER 2-RELATED"/>
    <property type="match status" value="1"/>
</dbReference>
<feature type="transmembrane region" description="Helical" evidence="9">
    <location>
        <begin position="29"/>
        <end position="46"/>
    </location>
</feature>
<keyword evidence="6 9" id="KW-1133">Transmembrane helix</keyword>
<dbReference type="Gene3D" id="1.20.1530.20">
    <property type="match status" value="1"/>
</dbReference>
<evidence type="ECO:0000313" key="12">
    <source>
        <dbReference type="Proteomes" id="UP001589710"/>
    </source>
</evidence>
<evidence type="ECO:0000259" key="10">
    <source>
        <dbReference type="Pfam" id="PF00999"/>
    </source>
</evidence>
<proteinExistence type="predicted"/>
<reference evidence="11 12" key="1">
    <citation type="submission" date="2024-09" db="EMBL/GenBank/DDBJ databases">
        <authorList>
            <person name="Sun Q."/>
            <person name="Mori K."/>
        </authorList>
    </citation>
    <scope>NUCLEOTIDE SEQUENCE [LARGE SCALE GENOMIC DNA]</scope>
    <source>
        <strain evidence="11 12">JCM 3331</strain>
    </source>
</reference>
<dbReference type="Proteomes" id="UP001589710">
    <property type="component" value="Unassembled WGS sequence"/>
</dbReference>
<keyword evidence="3" id="KW-0050">Antiport</keyword>
<gene>
    <name evidence="11" type="ORF">ACFFTL_34390</name>
</gene>
<dbReference type="RefSeq" id="WP_345513502.1">
    <property type="nucleotide sequence ID" value="NZ_BAAAXD010000023.1"/>
</dbReference>
<feature type="transmembrane region" description="Helical" evidence="9">
    <location>
        <begin position="367"/>
        <end position="390"/>
    </location>
</feature>